<dbReference type="InterPro" id="IPR046520">
    <property type="entry name" value="DUF6697"/>
</dbReference>
<evidence type="ECO:0000259" key="3">
    <source>
        <dbReference type="Pfam" id="PF20411"/>
    </source>
</evidence>
<evidence type="ECO:0000256" key="2">
    <source>
        <dbReference type="SAM" id="MobiDB-lite"/>
    </source>
</evidence>
<dbReference type="Proteomes" id="UP000308197">
    <property type="component" value="Unassembled WGS sequence"/>
</dbReference>
<feature type="domain" description="DUF6697" evidence="3">
    <location>
        <begin position="434"/>
        <end position="621"/>
    </location>
</feature>
<gene>
    <name evidence="4" type="ORF">K466DRAFT_663201</name>
</gene>
<protein>
    <recommendedName>
        <fullName evidence="3">DUF6697 domain-containing protein</fullName>
    </recommendedName>
</protein>
<evidence type="ECO:0000313" key="5">
    <source>
        <dbReference type="Proteomes" id="UP000308197"/>
    </source>
</evidence>
<feature type="compositionally biased region" description="Basic and acidic residues" evidence="2">
    <location>
        <begin position="666"/>
        <end position="676"/>
    </location>
</feature>
<dbReference type="EMBL" id="ML211164">
    <property type="protein sequence ID" value="TFK87209.1"/>
    <property type="molecule type" value="Genomic_DNA"/>
</dbReference>
<feature type="region of interest" description="Disordered" evidence="2">
    <location>
        <begin position="623"/>
        <end position="676"/>
    </location>
</feature>
<feature type="coiled-coil region" evidence="1">
    <location>
        <begin position="306"/>
        <end position="347"/>
    </location>
</feature>
<reference evidence="4 5" key="1">
    <citation type="journal article" date="2019" name="Nat. Ecol. Evol.">
        <title>Megaphylogeny resolves global patterns of mushroom evolution.</title>
        <authorList>
            <person name="Varga T."/>
            <person name="Krizsan K."/>
            <person name="Foldi C."/>
            <person name="Dima B."/>
            <person name="Sanchez-Garcia M."/>
            <person name="Sanchez-Ramirez S."/>
            <person name="Szollosi G.J."/>
            <person name="Szarkandi J.G."/>
            <person name="Papp V."/>
            <person name="Albert L."/>
            <person name="Andreopoulos W."/>
            <person name="Angelini C."/>
            <person name="Antonin V."/>
            <person name="Barry K.W."/>
            <person name="Bougher N.L."/>
            <person name="Buchanan P."/>
            <person name="Buyck B."/>
            <person name="Bense V."/>
            <person name="Catcheside P."/>
            <person name="Chovatia M."/>
            <person name="Cooper J."/>
            <person name="Damon W."/>
            <person name="Desjardin D."/>
            <person name="Finy P."/>
            <person name="Geml J."/>
            <person name="Haridas S."/>
            <person name="Hughes K."/>
            <person name="Justo A."/>
            <person name="Karasinski D."/>
            <person name="Kautmanova I."/>
            <person name="Kiss B."/>
            <person name="Kocsube S."/>
            <person name="Kotiranta H."/>
            <person name="LaButti K.M."/>
            <person name="Lechner B.E."/>
            <person name="Liimatainen K."/>
            <person name="Lipzen A."/>
            <person name="Lukacs Z."/>
            <person name="Mihaltcheva S."/>
            <person name="Morgado L.N."/>
            <person name="Niskanen T."/>
            <person name="Noordeloos M.E."/>
            <person name="Ohm R.A."/>
            <person name="Ortiz-Santana B."/>
            <person name="Ovrebo C."/>
            <person name="Racz N."/>
            <person name="Riley R."/>
            <person name="Savchenko A."/>
            <person name="Shiryaev A."/>
            <person name="Soop K."/>
            <person name="Spirin V."/>
            <person name="Szebenyi C."/>
            <person name="Tomsovsky M."/>
            <person name="Tulloss R.E."/>
            <person name="Uehling J."/>
            <person name="Grigoriev I.V."/>
            <person name="Vagvolgyi C."/>
            <person name="Papp T."/>
            <person name="Martin F.M."/>
            <person name="Miettinen O."/>
            <person name="Hibbett D.S."/>
            <person name="Nagy L.G."/>
        </authorList>
    </citation>
    <scope>NUCLEOTIDE SEQUENCE [LARGE SCALE GENOMIC DNA]</scope>
    <source>
        <strain evidence="4 5">HHB13444</strain>
    </source>
</reference>
<proteinExistence type="predicted"/>
<name>A0A5C3PE71_9APHY</name>
<organism evidence="4 5">
    <name type="scientific">Polyporus arcularius HHB13444</name>
    <dbReference type="NCBI Taxonomy" id="1314778"/>
    <lineage>
        <taxon>Eukaryota</taxon>
        <taxon>Fungi</taxon>
        <taxon>Dikarya</taxon>
        <taxon>Basidiomycota</taxon>
        <taxon>Agaricomycotina</taxon>
        <taxon>Agaricomycetes</taxon>
        <taxon>Polyporales</taxon>
        <taxon>Polyporaceae</taxon>
        <taxon>Polyporus</taxon>
    </lineage>
</organism>
<keyword evidence="5" id="KW-1185">Reference proteome</keyword>
<dbReference type="Pfam" id="PF20411">
    <property type="entry name" value="DUF6697"/>
    <property type="match status" value="1"/>
</dbReference>
<evidence type="ECO:0000313" key="4">
    <source>
        <dbReference type="EMBL" id="TFK87209.1"/>
    </source>
</evidence>
<feature type="coiled-coil region" evidence="1">
    <location>
        <begin position="175"/>
        <end position="227"/>
    </location>
</feature>
<sequence>MDPAIRVVDHLHRTLKFAAQYFAEQEPVSSEDIFIRSGVTQDIAATLADATADAATLHQRPHGAHDNTTFDVEDFRRKHDKNVQAIVDDLLTVQTRGKEDDLARQTELVTTTAQFALGLVESTSQLIDHNMAKLEHQVPPSPLGGLRMSSSEFPKRLVTHVRQTLKAYVARDELYKEASAQAKELRAQLTDLEDAFSTKVEKLQQELAEIQDDNIQLRGERDQLRVDSDLLRAEQEKLRRAIDLLASDKTSMEADHAGKMATAQAAIEKLTADISKQRAAHITLSSEMEQMKATIIVTADWSRMKAESEEKERERLLSSNQSLERQIQELKRKIQEQSAAISRKQQDTEVQTPLVLRLPAVRGSIEEPATPTSKRSHSRMEGGGGPTAAQRTIRESRASFGTATPPEHLIAKLAGLPVVSADVPSSGSGVGVSTFTRSLLRSALGGNPAQLVVRVGKTSTPLASQYNIQLYLCATRSRHAWLPLAPGRHGFLPFELDPLADRTSESADPVTPGGSRGTGMTCHLFIGNGDEPEALEYEYYGLYRLTNQELLTADDWALLPGYAQTPCIDRKIRQSRLKEGKAAPGRDAIRQMYSSGEYRLPCARLECVAFDVAFYKNLVEAGTEHREPPRPDGSIPDQQLSGLSPASKRRRMAGVAGGRAPSPQQDPEHNIDDISG</sequence>
<dbReference type="STRING" id="1314778.A0A5C3PE71"/>
<dbReference type="InParanoid" id="A0A5C3PE71"/>
<feature type="region of interest" description="Disordered" evidence="2">
    <location>
        <begin position="362"/>
        <end position="390"/>
    </location>
</feature>
<accession>A0A5C3PE71</accession>
<evidence type="ECO:0000256" key="1">
    <source>
        <dbReference type="SAM" id="Coils"/>
    </source>
</evidence>
<dbReference type="AlphaFoldDB" id="A0A5C3PE71"/>
<keyword evidence="1" id="KW-0175">Coiled coil</keyword>